<evidence type="ECO:0000256" key="1">
    <source>
        <dbReference type="PIRSR" id="PIRSR601310-1"/>
    </source>
</evidence>
<reference evidence="6" key="1">
    <citation type="submission" date="2025-08" db="UniProtKB">
        <authorList>
            <consortium name="RefSeq"/>
        </authorList>
    </citation>
    <scope>IDENTIFICATION</scope>
    <source>
        <tissue evidence="6">Gonads</tissue>
    </source>
</reference>
<dbReference type="CDD" id="cd01276">
    <property type="entry name" value="PKCI_related"/>
    <property type="match status" value="1"/>
</dbReference>
<proteinExistence type="predicted"/>
<dbReference type="InParanoid" id="A0A1S3H3R7"/>
<dbReference type="InterPro" id="IPR001310">
    <property type="entry name" value="Histidine_triad_HIT"/>
</dbReference>
<protein>
    <submittedName>
        <fullName evidence="6">Uncharacterized protein LOC106151410</fullName>
    </submittedName>
</protein>
<dbReference type="PRINTS" id="PR00332">
    <property type="entry name" value="HISTRIAD"/>
</dbReference>
<dbReference type="InterPro" id="IPR011146">
    <property type="entry name" value="HIT-like"/>
</dbReference>
<dbReference type="PROSITE" id="PS51084">
    <property type="entry name" value="HIT_2"/>
    <property type="match status" value="1"/>
</dbReference>
<dbReference type="GeneID" id="106151410"/>
<dbReference type="OMA" id="YRVVMNC"/>
<accession>A0A1S3H3R7</accession>
<dbReference type="Pfam" id="PF01230">
    <property type="entry name" value="HIT"/>
    <property type="match status" value="1"/>
</dbReference>
<name>A0A1S3H3R7_LINAN</name>
<evidence type="ECO:0000259" key="4">
    <source>
        <dbReference type="PROSITE" id="PS51084"/>
    </source>
</evidence>
<dbReference type="OrthoDB" id="672793at2759"/>
<evidence type="ECO:0000313" key="6">
    <source>
        <dbReference type="RefSeq" id="XP_013380111.1"/>
    </source>
</evidence>
<dbReference type="InterPro" id="IPR036265">
    <property type="entry name" value="HIT-like_sf"/>
</dbReference>
<dbReference type="STRING" id="7574.A0A1S3H3R7"/>
<organism evidence="5 6">
    <name type="scientific">Lingula anatina</name>
    <name type="common">Brachiopod</name>
    <name type="synonym">Lingula unguis</name>
    <dbReference type="NCBI Taxonomy" id="7574"/>
    <lineage>
        <taxon>Eukaryota</taxon>
        <taxon>Metazoa</taxon>
        <taxon>Spiralia</taxon>
        <taxon>Lophotrochozoa</taxon>
        <taxon>Brachiopoda</taxon>
        <taxon>Linguliformea</taxon>
        <taxon>Lingulata</taxon>
        <taxon>Lingulida</taxon>
        <taxon>Linguloidea</taxon>
        <taxon>Lingulidae</taxon>
        <taxon>Lingula</taxon>
    </lineage>
</organism>
<dbReference type="AlphaFoldDB" id="A0A1S3H3R7"/>
<dbReference type="Gene3D" id="3.30.428.10">
    <property type="entry name" value="HIT-like"/>
    <property type="match status" value="1"/>
</dbReference>
<dbReference type="FunFam" id="3.30.428.10:FF:000005">
    <property type="entry name" value="Histidine triad nucleotide-binding protein 1"/>
    <property type="match status" value="1"/>
</dbReference>
<keyword evidence="5" id="KW-1185">Reference proteome</keyword>
<dbReference type="Proteomes" id="UP000085678">
    <property type="component" value="Unplaced"/>
</dbReference>
<dbReference type="PANTHER" id="PTHR23089">
    <property type="entry name" value="HISTIDINE TRIAD HIT PROTEIN"/>
    <property type="match status" value="1"/>
</dbReference>
<dbReference type="SUPFAM" id="SSF54197">
    <property type="entry name" value="HIT-like"/>
    <property type="match status" value="1"/>
</dbReference>
<evidence type="ECO:0000256" key="3">
    <source>
        <dbReference type="PROSITE-ProRule" id="PRU00464"/>
    </source>
</evidence>
<feature type="short sequence motif" description="Histidine triad motif" evidence="2 3">
    <location>
        <begin position="159"/>
        <end position="163"/>
    </location>
</feature>
<evidence type="ECO:0000256" key="2">
    <source>
        <dbReference type="PIRSR" id="PIRSR601310-3"/>
    </source>
</evidence>
<dbReference type="GO" id="GO:0003824">
    <property type="term" value="F:catalytic activity"/>
    <property type="evidence" value="ECO:0007669"/>
    <property type="project" value="InterPro"/>
</dbReference>
<dbReference type="PROSITE" id="PS00892">
    <property type="entry name" value="HIT_1"/>
    <property type="match status" value="1"/>
</dbReference>
<dbReference type="KEGG" id="lak:106151410"/>
<dbReference type="RefSeq" id="XP_013380111.1">
    <property type="nucleotide sequence ID" value="XM_013524657.1"/>
</dbReference>
<gene>
    <name evidence="6" type="primary">LOC106151410</name>
</gene>
<feature type="active site" description="Tele-AMP-histidine intermediate" evidence="1">
    <location>
        <position position="161"/>
    </location>
</feature>
<feature type="domain" description="HIT" evidence="4">
    <location>
        <begin position="67"/>
        <end position="175"/>
    </location>
</feature>
<sequence length="175" mass="18851">MALSRSTSLLQKNIVFRCLAALSVTPGIAASAQVCSATRTFSSGSDEVEKAKLAAAAREKYGKEPTIFSKIIDKTIPADIIYEDDKVLAFRDVNPQAPVHFLVIPKEPIIGISKATDEDTQLLGYLLNTARKCAVSEGLSNGYRIVINDGKDGAQSVFHLHIHVLGGRQMGWPPG</sequence>
<evidence type="ECO:0000313" key="5">
    <source>
        <dbReference type="Proteomes" id="UP000085678"/>
    </source>
</evidence>
<dbReference type="InterPro" id="IPR019808">
    <property type="entry name" value="Histidine_triad_CS"/>
</dbReference>